<dbReference type="PROSITE" id="PS01180">
    <property type="entry name" value="CUB"/>
    <property type="match status" value="5"/>
</dbReference>
<dbReference type="FunFam" id="2.60.120.290:FF:000005">
    <property type="entry name" value="Procollagen C-endopeptidase enhancer 1"/>
    <property type="match status" value="2"/>
</dbReference>
<dbReference type="GO" id="GO:0008270">
    <property type="term" value="F:zinc ion binding"/>
    <property type="evidence" value="ECO:0007669"/>
    <property type="project" value="InterPro"/>
</dbReference>
<dbReference type="CDD" id="cd00041">
    <property type="entry name" value="CUB"/>
    <property type="match status" value="5"/>
</dbReference>
<evidence type="ECO:0000256" key="2">
    <source>
        <dbReference type="ARBA" id="ARBA00023157"/>
    </source>
</evidence>
<accession>A0A673MBN3</accession>
<feature type="domain" description="CUB" evidence="5">
    <location>
        <begin position="562"/>
        <end position="675"/>
    </location>
</feature>
<dbReference type="InterPro" id="IPR035914">
    <property type="entry name" value="Sperma_CUB_dom_sf"/>
</dbReference>
<evidence type="ECO:0000259" key="5">
    <source>
        <dbReference type="PROSITE" id="PS01180"/>
    </source>
</evidence>
<dbReference type="FunFam" id="2.60.120.290:FF:000013">
    <property type="entry name" value="Membrane frizzled-related protein"/>
    <property type="match status" value="3"/>
</dbReference>
<dbReference type="PANTHER" id="PTHR24251">
    <property type="entry name" value="OVOCHYMASE-RELATED"/>
    <property type="match status" value="1"/>
</dbReference>
<dbReference type="Proteomes" id="UP000472270">
    <property type="component" value="Unassembled WGS sequence"/>
</dbReference>
<protein>
    <recommendedName>
        <fullName evidence="5">CUB domain-containing protein</fullName>
    </recommendedName>
</protein>
<proteinExistence type="predicted"/>
<dbReference type="Ensembl" id="ENSSRHT00000090354.1">
    <property type="protein sequence ID" value="ENSSRHP00000087980.1"/>
    <property type="gene ID" value="ENSSRHG00000043499.1"/>
</dbReference>
<evidence type="ECO:0000256" key="3">
    <source>
        <dbReference type="PROSITE-ProRule" id="PRU00059"/>
    </source>
</evidence>
<dbReference type="Gene3D" id="2.60.120.290">
    <property type="entry name" value="Spermadhesin, CUB domain"/>
    <property type="match status" value="5"/>
</dbReference>
<sequence>MEQQEQQILATGRAVQTLITQVSDLTTQFRQLRAEAAQRPTALDSATASPVEFPSRRAEPRLPPPTVYSGEPLLCRSFLATCSLHIALQPSSFPTEESKVAFVITLLTGRAALWGTAVWERKHQCCSSFQSFSDELRKVFDRATSGREAARELAELRQGDRSVTDYAIEFRTLAAECNWNQEAQWDVFRHGLADRITNEIYTLELPTSLDGLIDLAIRVDNRLRRRDERTLQVSAGRSGDQFAAPTKGSSDYLSGPEPMQVSRARFSREEKERRRNRGLCSYCGATGHVVACCPVKAKVFRSPTGEFSPPNYPDNYPNNRECVYKIIVEVNMQIMLNVTDFELEGLSSCGFDYLEIRYGGYETSPLIGKYCGTNGPPIIVSHSNRLWLKFRSDHSLTYRGFRAHWDGCGGILTTSVGGFTSPNYPLPYHTNAECYWHIKTSAGSTVELRFGDFHLENSMNCFYDYLVYDGDSTSAPQMAKLCGNEIPAPISSSRQNMYVKLRTDSIIHTGGFLATYQTSELHRTPGLLHLNQNFCCALSCGSLIKNRQRKSRSTSLLPPAGCGGELIGPTGAFTSPGYPDKYPANRECIWHIQTSPGSSISITILEFDVEYHPDCNYDKLEVWPDLSSPRLAQLCTTRPPNNPLQVASTGNAVTVRFTSDAVVSGRGFSSTDNCRFFYLNYPDNVDCSWVITVDVGHRVFFNFTDLDVESHSSCGFDYVIHDGPHESSPLLGRYCGNELPHSVTSFSNALVVNFISDASVGRKGFRATYMASTSGAFNSPNYPDVYPPNVECVWTITSSPGNRLQLSFISDCSNDYLEVREGHSTGTLVGRFCGDSLPSNYTSIMDHILWIKFVSDSSVSGAGFRAVFSHCSQSNGLLFSFLCGPCCKYQLRLA</sequence>
<dbReference type="GO" id="GO:0003676">
    <property type="term" value="F:nucleic acid binding"/>
    <property type="evidence" value="ECO:0007669"/>
    <property type="project" value="InterPro"/>
</dbReference>
<dbReference type="AlphaFoldDB" id="A0A673MBN3"/>
<evidence type="ECO:0000313" key="7">
    <source>
        <dbReference type="Proteomes" id="UP000472270"/>
    </source>
</evidence>
<evidence type="ECO:0000256" key="4">
    <source>
        <dbReference type="SAM" id="MobiDB-lite"/>
    </source>
</evidence>
<organism evidence="6 7">
    <name type="scientific">Sinocyclocheilus rhinocerous</name>
    <dbReference type="NCBI Taxonomy" id="307959"/>
    <lineage>
        <taxon>Eukaryota</taxon>
        <taxon>Metazoa</taxon>
        <taxon>Chordata</taxon>
        <taxon>Craniata</taxon>
        <taxon>Vertebrata</taxon>
        <taxon>Euteleostomi</taxon>
        <taxon>Actinopterygii</taxon>
        <taxon>Neopterygii</taxon>
        <taxon>Teleostei</taxon>
        <taxon>Ostariophysi</taxon>
        <taxon>Cypriniformes</taxon>
        <taxon>Cyprinidae</taxon>
        <taxon>Cyprininae</taxon>
        <taxon>Sinocyclocheilus</taxon>
    </lineage>
</organism>
<feature type="domain" description="CUB" evidence="5">
    <location>
        <begin position="283"/>
        <end position="408"/>
    </location>
</feature>
<dbReference type="Pfam" id="PF03732">
    <property type="entry name" value="Retrotrans_gag"/>
    <property type="match status" value="1"/>
</dbReference>
<dbReference type="SUPFAM" id="SSF57756">
    <property type="entry name" value="Retrovirus zinc finger-like domains"/>
    <property type="match status" value="1"/>
</dbReference>
<evidence type="ECO:0000313" key="6">
    <source>
        <dbReference type="Ensembl" id="ENSSRHP00000087980.1"/>
    </source>
</evidence>
<evidence type="ECO:0000256" key="1">
    <source>
        <dbReference type="ARBA" id="ARBA00022737"/>
    </source>
</evidence>
<feature type="domain" description="CUB" evidence="5">
    <location>
        <begin position="408"/>
        <end position="519"/>
    </location>
</feature>
<dbReference type="SUPFAM" id="SSF49854">
    <property type="entry name" value="Spermadhesin, CUB domain"/>
    <property type="match status" value="5"/>
</dbReference>
<keyword evidence="1" id="KW-0677">Repeat</keyword>
<feature type="region of interest" description="Disordered" evidence="4">
    <location>
        <begin position="230"/>
        <end position="270"/>
    </location>
</feature>
<name>A0A673MBN3_9TELE</name>
<reference evidence="6" key="2">
    <citation type="submission" date="2025-09" db="UniProtKB">
        <authorList>
            <consortium name="Ensembl"/>
        </authorList>
    </citation>
    <scope>IDENTIFICATION</scope>
</reference>
<dbReference type="InterPro" id="IPR036875">
    <property type="entry name" value="Znf_CCHC_sf"/>
</dbReference>
<dbReference type="SMART" id="SM00042">
    <property type="entry name" value="CUB"/>
    <property type="match status" value="5"/>
</dbReference>
<feature type="domain" description="CUB" evidence="5">
    <location>
        <begin position="735"/>
        <end position="871"/>
    </location>
</feature>
<dbReference type="Pfam" id="PF00431">
    <property type="entry name" value="CUB"/>
    <property type="match status" value="5"/>
</dbReference>
<dbReference type="InterPro" id="IPR000859">
    <property type="entry name" value="CUB_dom"/>
</dbReference>
<feature type="domain" description="CUB" evidence="5">
    <location>
        <begin position="680"/>
        <end position="734"/>
    </location>
</feature>
<comment type="caution">
    <text evidence="3">Lacks conserved residue(s) required for the propagation of feature annotation.</text>
</comment>
<dbReference type="InterPro" id="IPR005162">
    <property type="entry name" value="Retrotrans_gag_dom"/>
</dbReference>
<feature type="region of interest" description="Disordered" evidence="4">
    <location>
        <begin position="40"/>
        <end position="64"/>
    </location>
</feature>
<keyword evidence="7" id="KW-1185">Reference proteome</keyword>
<keyword evidence="2" id="KW-1015">Disulfide bond</keyword>
<reference evidence="6" key="1">
    <citation type="submission" date="2025-08" db="UniProtKB">
        <authorList>
            <consortium name="Ensembl"/>
        </authorList>
    </citation>
    <scope>IDENTIFICATION</scope>
</reference>